<accession>A0A075GD95</accession>
<evidence type="ECO:0000313" key="10">
    <source>
        <dbReference type="EMBL" id="AIE99682.1"/>
    </source>
</evidence>
<dbReference type="InterPro" id="IPR009053">
    <property type="entry name" value="Prefoldin"/>
</dbReference>
<protein>
    <recommendedName>
        <fullName evidence="5 7">Prefoldin subunit alpha</fullName>
    </recommendedName>
    <alternativeName>
        <fullName evidence="6 7">GimC subunit alpha</fullName>
    </alternativeName>
</protein>
<evidence type="ECO:0000256" key="1">
    <source>
        <dbReference type="ARBA" id="ARBA00010048"/>
    </source>
</evidence>
<dbReference type="GO" id="GO:0016272">
    <property type="term" value="C:prefoldin complex"/>
    <property type="evidence" value="ECO:0007669"/>
    <property type="project" value="UniProtKB-UniRule"/>
</dbReference>
<evidence type="ECO:0000256" key="9">
    <source>
        <dbReference type="SAM" id="MobiDB-lite"/>
    </source>
</evidence>
<dbReference type="AlphaFoldDB" id="A0A075GD95"/>
<dbReference type="GO" id="GO:0006457">
    <property type="term" value="P:protein folding"/>
    <property type="evidence" value="ECO:0007669"/>
    <property type="project" value="UniProtKB-UniRule"/>
</dbReference>
<evidence type="ECO:0000256" key="5">
    <source>
        <dbReference type="ARBA" id="ARBA00044156"/>
    </source>
</evidence>
<dbReference type="GO" id="GO:0005737">
    <property type="term" value="C:cytoplasm"/>
    <property type="evidence" value="ECO:0007669"/>
    <property type="project" value="UniProtKB-SubCell"/>
</dbReference>
<evidence type="ECO:0000256" key="3">
    <source>
        <dbReference type="ARBA" id="ARBA00023186"/>
    </source>
</evidence>
<dbReference type="CDD" id="cd23160">
    <property type="entry name" value="Prefoldin_alpha_GimC"/>
    <property type="match status" value="1"/>
</dbReference>
<evidence type="ECO:0000256" key="4">
    <source>
        <dbReference type="ARBA" id="ARBA00025077"/>
    </source>
</evidence>
<dbReference type="InterPro" id="IPR004127">
    <property type="entry name" value="Prefoldin_subunit_alpha"/>
</dbReference>
<dbReference type="NCBIfam" id="TIGR00293">
    <property type="entry name" value="prefoldin subunit alpha"/>
    <property type="match status" value="1"/>
</dbReference>
<keyword evidence="3 7" id="KW-0143">Chaperone</keyword>
<reference evidence="10" key="1">
    <citation type="journal article" date="2014" name="Genome Biol. Evol.">
        <title>Pangenome evidence for extensive interdomain horizontal transfer affecting lineage core and shell genes in uncultured planktonic thaumarchaeota and euryarchaeota.</title>
        <authorList>
            <person name="Deschamps P."/>
            <person name="Zivanovic Y."/>
            <person name="Moreira D."/>
            <person name="Rodriguez-Valera F."/>
            <person name="Lopez-Garcia P."/>
        </authorList>
    </citation>
    <scope>NUCLEOTIDE SEQUENCE</scope>
</reference>
<dbReference type="GO" id="GO:0051082">
    <property type="term" value="F:unfolded protein binding"/>
    <property type="evidence" value="ECO:0007669"/>
    <property type="project" value="UniProtKB-UniRule"/>
</dbReference>
<name>A0A075GD95_9EURY</name>
<keyword evidence="7" id="KW-0963">Cytoplasm</keyword>
<dbReference type="EMBL" id="KF900570">
    <property type="protein sequence ID" value="AIE99682.1"/>
    <property type="molecule type" value="Genomic_DNA"/>
</dbReference>
<keyword evidence="8" id="KW-0175">Coiled coil</keyword>
<comment type="function">
    <text evidence="4 7">Molecular chaperone capable of stabilizing a range of proteins. Seems to fulfill an ATP-independent, HSP70-like function in archaeal de novo protein folding.</text>
</comment>
<feature type="region of interest" description="Disordered" evidence="9">
    <location>
        <begin position="167"/>
        <end position="206"/>
    </location>
</feature>
<organism evidence="10">
    <name type="scientific">uncultured marine group II/III euryarchaeote KM3_115_D07</name>
    <dbReference type="NCBI Taxonomy" id="1457856"/>
    <lineage>
        <taxon>Archaea</taxon>
        <taxon>Methanobacteriati</taxon>
        <taxon>Methanobacteriota</taxon>
        <taxon>environmental samples</taxon>
    </lineage>
</organism>
<dbReference type="Pfam" id="PF02996">
    <property type="entry name" value="Prefoldin"/>
    <property type="match status" value="1"/>
</dbReference>
<dbReference type="HAMAP" id="MF_00308">
    <property type="entry name" value="PfdA"/>
    <property type="match status" value="1"/>
</dbReference>
<dbReference type="PANTHER" id="PTHR12674:SF2">
    <property type="entry name" value="PREFOLDIN SUBUNIT 5"/>
    <property type="match status" value="1"/>
</dbReference>
<sequence>MSLDISYGDNPPINPWRRLHDPWACRCERGRAMSDAAELQRLSRLVEMYRQQLTALGEQIERLSQASIEHQEVIQALESLDDESSPKIMIPLGSGTQLLVDQPNNPGVVVDIGSGIQAEKNVSEAIEILKKRVSDIEELISTLQTEFNDTELKVKDLAAKFTNDAEVLQAEEKEQPLEEEVEEPTPSKPIPKRRKRSASGELTLDD</sequence>
<comment type="similarity">
    <text evidence="7">Belongs to the prefoldin alpha subunit family.</text>
</comment>
<proteinExistence type="inferred from homology"/>
<dbReference type="InterPro" id="IPR011599">
    <property type="entry name" value="PFD_alpha_archaea"/>
</dbReference>
<comment type="subunit">
    <text evidence="2 7">Heterohexamer of two alpha and four beta subunits.</text>
</comment>
<feature type="coiled-coil region" evidence="8">
    <location>
        <begin position="39"/>
        <end position="83"/>
    </location>
</feature>
<feature type="coiled-coil region" evidence="8">
    <location>
        <begin position="126"/>
        <end position="160"/>
    </location>
</feature>
<gene>
    <name evidence="7" type="primary">pfdA</name>
</gene>
<evidence type="ECO:0000256" key="2">
    <source>
        <dbReference type="ARBA" id="ARBA00011716"/>
    </source>
</evidence>
<dbReference type="SUPFAM" id="SSF46579">
    <property type="entry name" value="Prefoldin"/>
    <property type="match status" value="1"/>
</dbReference>
<evidence type="ECO:0000256" key="6">
    <source>
        <dbReference type="ARBA" id="ARBA00044231"/>
    </source>
</evidence>
<dbReference type="PANTHER" id="PTHR12674">
    <property type="entry name" value="PREFOLDIN SUBUNIT 5"/>
    <property type="match status" value="1"/>
</dbReference>
<dbReference type="Gene3D" id="1.10.287.370">
    <property type="match status" value="1"/>
</dbReference>
<evidence type="ECO:0000256" key="8">
    <source>
        <dbReference type="SAM" id="Coils"/>
    </source>
</evidence>
<comment type="similarity">
    <text evidence="1">Belongs to the prefoldin subunit alpha family.</text>
</comment>
<evidence type="ECO:0000256" key="7">
    <source>
        <dbReference type="HAMAP-Rule" id="MF_00308"/>
    </source>
</evidence>
<comment type="subcellular location">
    <subcellularLocation>
        <location evidence="7">Cytoplasm</location>
    </subcellularLocation>
</comment>